<dbReference type="EMBL" id="SUMD01000006">
    <property type="protein sequence ID" value="TJZ77229.1"/>
    <property type="molecule type" value="Genomic_DNA"/>
</dbReference>
<name>A0ABY2RJ29_9NOCA</name>
<feature type="domain" description="NAD(P)-binding" evidence="1">
    <location>
        <begin position="35"/>
        <end position="181"/>
    </location>
</feature>
<dbReference type="Gene3D" id="3.40.50.720">
    <property type="entry name" value="NAD(P)-binding Rossmann-like Domain"/>
    <property type="match status" value="1"/>
</dbReference>
<dbReference type="InterPro" id="IPR016040">
    <property type="entry name" value="NAD(P)-bd_dom"/>
</dbReference>
<gene>
    <name evidence="2" type="ORF">FCG67_14655</name>
</gene>
<dbReference type="Proteomes" id="UP000305109">
    <property type="component" value="Unassembled WGS sequence"/>
</dbReference>
<dbReference type="InterPro" id="IPR051606">
    <property type="entry name" value="Polyketide_Oxido-like"/>
</dbReference>
<proteinExistence type="predicted"/>
<sequence>MKVAIIGATGNLGGAVAREAAARGHDITPLGSGNIDVTDPDSIKAAVTGHDAVVVSVKGSDRLVPRAAEALLEALPSAGVNRVIFLGGGGSLQSESGRPFVESPDFPAQYLETALDQSEALRIFRSSETPVEWSYASPPPVYLVPGDKTGAYLVEARDTPLANENGESRITIGDYASAIVDTLETGAFVRERFTAAATD</sequence>
<keyword evidence="3" id="KW-1185">Reference proteome</keyword>
<protein>
    <submittedName>
        <fullName evidence="2">NAD(P)-dependent oxidoreductase</fullName>
    </submittedName>
</protein>
<dbReference type="PANTHER" id="PTHR43355:SF2">
    <property type="entry name" value="FLAVIN REDUCTASE (NADPH)"/>
    <property type="match status" value="1"/>
</dbReference>
<dbReference type="SUPFAM" id="SSF51735">
    <property type="entry name" value="NAD(P)-binding Rossmann-fold domains"/>
    <property type="match status" value="1"/>
</dbReference>
<reference evidence="2 3" key="1">
    <citation type="submission" date="2019-04" db="EMBL/GenBank/DDBJ databases">
        <title>Rhodococcus oryzae sp. nov., a novel actinomycete isolated from rhizosphere soil of rice (Oryza sativa L.).</title>
        <authorList>
            <person name="Li C."/>
        </authorList>
    </citation>
    <scope>NUCLEOTIDE SEQUENCE [LARGE SCALE GENOMIC DNA]</scope>
    <source>
        <strain evidence="2 3">NEAU-CX67</strain>
    </source>
</reference>
<dbReference type="PANTHER" id="PTHR43355">
    <property type="entry name" value="FLAVIN REDUCTASE (NADPH)"/>
    <property type="match status" value="1"/>
</dbReference>
<organism evidence="2 3">
    <name type="scientific">Rhodococcus oryzae</name>
    <dbReference type="NCBI Taxonomy" id="2571143"/>
    <lineage>
        <taxon>Bacteria</taxon>
        <taxon>Bacillati</taxon>
        <taxon>Actinomycetota</taxon>
        <taxon>Actinomycetes</taxon>
        <taxon>Mycobacteriales</taxon>
        <taxon>Nocardiaceae</taxon>
        <taxon>Rhodococcus</taxon>
    </lineage>
</organism>
<dbReference type="InterPro" id="IPR036291">
    <property type="entry name" value="NAD(P)-bd_dom_sf"/>
</dbReference>
<comment type="caution">
    <text evidence="2">The sequence shown here is derived from an EMBL/GenBank/DDBJ whole genome shotgun (WGS) entry which is preliminary data.</text>
</comment>
<accession>A0ABY2RJ29</accession>
<evidence type="ECO:0000313" key="2">
    <source>
        <dbReference type="EMBL" id="TJZ77229.1"/>
    </source>
</evidence>
<dbReference type="Pfam" id="PF13460">
    <property type="entry name" value="NAD_binding_10"/>
    <property type="match status" value="1"/>
</dbReference>
<evidence type="ECO:0000259" key="1">
    <source>
        <dbReference type="Pfam" id="PF13460"/>
    </source>
</evidence>
<evidence type="ECO:0000313" key="3">
    <source>
        <dbReference type="Proteomes" id="UP000305109"/>
    </source>
</evidence>